<evidence type="ECO:0000313" key="4">
    <source>
        <dbReference type="Proteomes" id="UP000824002"/>
    </source>
</evidence>
<dbReference type="InterPro" id="IPR011109">
    <property type="entry name" value="DNA_bind_recombinase_dom"/>
</dbReference>
<sequence length="563" mass="64792">METKQMEFKAATYLRLSKDDGDFSLSGNTEKTESNSIHNQRELLKNYLKAHPEIQHVAEYADDGYTGTNFDRPDFQNMMDAIRSGKINCIIVKDLSRFGRDYIDAGRYIEKIFPQLGIRFISVNDQFDTLESHSSDNIIVPFKNLINDSYSRDTSIKVRSNLEVKRQNGEFVSGFTVYGYQKDPANKNHLVIDEYAAEIVKEIFSLTMEGFSPEAIANRLNEKGILCPLEYKKSNGSRFQCSFTTSSRPVWSHVAVRRILTNEVYTGVLVQGKRTTPNYKVKKIIYKDKEDWARVEGTHEAIIARPFFDLVQQLLLEDTRISPDQEKIYPYSGKIFCGDCKSMITRKTVKSGGKAYVYYVCSANKANRNICSKHSIRQTDLDGAVLAAIQAQINVILDLDKALQQIKSLAWERSEIKKIEANIDAQNQIIHKNRDLRMGIYEDLREGIISQDEFQELKQEFTQRIADAKHAVEKLNAAKNEILQGSSMQQGWLAQFRKYQNITEITRPVIVNLIEKIYVYENNEIQVVFRHRDQLADIMSFLKNQNTVEKKPETTGFLRQEVI</sequence>
<dbReference type="PROSITE" id="PS51737">
    <property type="entry name" value="RECOMBINASE_DNA_BIND"/>
    <property type="match status" value="1"/>
</dbReference>
<reference evidence="3" key="1">
    <citation type="submission" date="2020-10" db="EMBL/GenBank/DDBJ databases">
        <authorList>
            <person name="Gilroy R."/>
        </authorList>
    </citation>
    <scope>NUCLEOTIDE SEQUENCE</scope>
    <source>
        <strain evidence="3">CHK199-13235</strain>
    </source>
</reference>
<dbReference type="Gene3D" id="3.90.1750.20">
    <property type="entry name" value="Putative Large Serine Recombinase, Chain B, Domain 2"/>
    <property type="match status" value="1"/>
</dbReference>
<dbReference type="InterPro" id="IPR050639">
    <property type="entry name" value="SSR_resolvase"/>
</dbReference>
<dbReference type="AlphaFoldDB" id="A0A9D1FNH9"/>
<dbReference type="InterPro" id="IPR006119">
    <property type="entry name" value="Resolv_N"/>
</dbReference>
<comment type="caution">
    <text evidence="3">The sequence shown here is derived from an EMBL/GenBank/DDBJ whole genome shotgun (WGS) entry which is preliminary data.</text>
</comment>
<dbReference type="Gene3D" id="3.40.50.1390">
    <property type="entry name" value="Resolvase, N-terminal catalytic domain"/>
    <property type="match status" value="1"/>
</dbReference>
<evidence type="ECO:0000313" key="3">
    <source>
        <dbReference type="EMBL" id="HIS76993.1"/>
    </source>
</evidence>
<dbReference type="Proteomes" id="UP000824002">
    <property type="component" value="Unassembled WGS sequence"/>
</dbReference>
<dbReference type="InterPro" id="IPR025827">
    <property type="entry name" value="Zn_ribbon_recom_dom"/>
</dbReference>
<dbReference type="PROSITE" id="PS51736">
    <property type="entry name" value="RECOMBINASES_3"/>
    <property type="match status" value="1"/>
</dbReference>
<dbReference type="Pfam" id="PF00239">
    <property type="entry name" value="Resolvase"/>
    <property type="match status" value="1"/>
</dbReference>
<proteinExistence type="predicted"/>
<dbReference type="InterPro" id="IPR025378">
    <property type="entry name" value="DUF4368"/>
</dbReference>
<evidence type="ECO:0000259" key="1">
    <source>
        <dbReference type="PROSITE" id="PS51736"/>
    </source>
</evidence>
<dbReference type="PANTHER" id="PTHR30461">
    <property type="entry name" value="DNA-INVERTASE FROM LAMBDOID PROPHAGE"/>
    <property type="match status" value="1"/>
</dbReference>
<dbReference type="Pfam" id="PF07508">
    <property type="entry name" value="Recombinase"/>
    <property type="match status" value="1"/>
</dbReference>
<dbReference type="PANTHER" id="PTHR30461:SF23">
    <property type="entry name" value="DNA RECOMBINASE-RELATED"/>
    <property type="match status" value="1"/>
</dbReference>
<dbReference type="InterPro" id="IPR036162">
    <property type="entry name" value="Resolvase-like_N_sf"/>
</dbReference>
<dbReference type="GO" id="GO:0003677">
    <property type="term" value="F:DNA binding"/>
    <property type="evidence" value="ECO:0007669"/>
    <property type="project" value="InterPro"/>
</dbReference>
<dbReference type="GO" id="GO:0000150">
    <property type="term" value="F:DNA strand exchange activity"/>
    <property type="evidence" value="ECO:0007669"/>
    <property type="project" value="InterPro"/>
</dbReference>
<organism evidence="3 4">
    <name type="scientific">Candidatus Merdivicinus excrementipullorum</name>
    <dbReference type="NCBI Taxonomy" id="2840867"/>
    <lineage>
        <taxon>Bacteria</taxon>
        <taxon>Bacillati</taxon>
        <taxon>Bacillota</taxon>
        <taxon>Clostridia</taxon>
        <taxon>Eubacteriales</taxon>
        <taxon>Oscillospiraceae</taxon>
        <taxon>Oscillospiraceae incertae sedis</taxon>
        <taxon>Candidatus Merdivicinus</taxon>
    </lineage>
</organism>
<dbReference type="Pfam" id="PF13408">
    <property type="entry name" value="Zn_ribbon_recom"/>
    <property type="match status" value="1"/>
</dbReference>
<dbReference type="InterPro" id="IPR038109">
    <property type="entry name" value="DNA_bind_recomb_sf"/>
</dbReference>
<evidence type="ECO:0000259" key="2">
    <source>
        <dbReference type="PROSITE" id="PS51737"/>
    </source>
</evidence>
<dbReference type="EMBL" id="DVJP01000062">
    <property type="protein sequence ID" value="HIS76993.1"/>
    <property type="molecule type" value="Genomic_DNA"/>
</dbReference>
<feature type="domain" description="Recombinase" evidence="2">
    <location>
        <begin position="177"/>
        <end position="321"/>
    </location>
</feature>
<accession>A0A9D1FNH9</accession>
<reference evidence="3" key="2">
    <citation type="journal article" date="2021" name="PeerJ">
        <title>Extensive microbial diversity within the chicken gut microbiome revealed by metagenomics and culture.</title>
        <authorList>
            <person name="Gilroy R."/>
            <person name="Ravi A."/>
            <person name="Getino M."/>
            <person name="Pursley I."/>
            <person name="Horton D.L."/>
            <person name="Alikhan N.F."/>
            <person name="Baker D."/>
            <person name="Gharbi K."/>
            <person name="Hall N."/>
            <person name="Watson M."/>
            <person name="Adriaenssens E.M."/>
            <person name="Foster-Nyarko E."/>
            <person name="Jarju S."/>
            <person name="Secka A."/>
            <person name="Antonio M."/>
            <person name="Oren A."/>
            <person name="Chaudhuri R.R."/>
            <person name="La Ragione R."/>
            <person name="Hildebrand F."/>
            <person name="Pallen M.J."/>
        </authorList>
    </citation>
    <scope>NUCLEOTIDE SEQUENCE</scope>
    <source>
        <strain evidence="3">CHK199-13235</strain>
    </source>
</reference>
<protein>
    <submittedName>
        <fullName evidence="3">Recombinase family protein</fullName>
    </submittedName>
</protein>
<feature type="domain" description="Resolvase/invertase-type recombinase catalytic" evidence="1">
    <location>
        <begin position="9"/>
        <end position="169"/>
    </location>
</feature>
<gene>
    <name evidence="3" type="ORF">IAB51_09325</name>
</gene>
<dbReference type="SMART" id="SM00857">
    <property type="entry name" value="Resolvase"/>
    <property type="match status" value="1"/>
</dbReference>
<dbReference type="Pfam" id="PF14287">
    <property type="entry name" value="DUF4368"/>
    <property type="match status" value="1"/>
</dbReference>
<name>A0A9D1FNH9_9FIRM</name>
<dbReference type="SUPFAM" id="SSF53041">
    <property type="entry name" value="Resolvase-like"/>
    <property type="match status" value="1"/>
</dbReference>